<dbReference type="InterPro" id="IPR052155">
    <property type="entry name" value="Biofilm_reg_signaling"/>
</dbReference>
<dbReference type="Pfam" id="PF00989">
    <property type="entry name" value="PAS"/>
    <property type="match status" value="2"/>
</dbReference>
<dbReference type="OrthoDB" id="2830at2157"/>
<dbReference type="RefSeq" id="WP_211533531.1">
    <property type="nucleotide sequence ID" value="NZ_CP058560.1"/>
</dbReference>
<keyword evidence="1" id="KW-0597">Phosphoprotein</keyword>
<dbReference type="Gene3D" id="3.40.50.2300">
    <property type="match status" value="1"/>
</dbReference>
<dbReference type="Proteomes" id="UP000681041">
    <property type="component" value="Chromosome"/>
</dbReference>
<dbReference type="SUPFAM" id="SSF55785">
    <property type="entry name" value="PYP-like sensor domain (PAS domain)"/>
    <property type="match status" value="5"/>
</dbReference>
<dbReference type="Pfam" id="PF13188">
    <property type="entry name" value="PAS_8"/>
    <property type="match status" value="1"/>
</dbReference>
<evidence type="ECO:0000256" key="1">
    <source>
        <dbReference type="PROSITE-ProRule" id="PRU00169"/>
    </source>
</evidence>
<feature type="modified residue" description="4-aspartylphosphate" evidence="1">
    <location>
        <position position="53"/>
    </location>
</feature>
<dbReference type="NCBIfam" id="TIGR00229">
    <property type="entry name" value="sensory_box"/>
    <property type="match status" value="4"/>
</dbReference>
<dbReference type="InterPro" id="IPR035965">
    <property type="entry name" value="PAS-like_dom_sf"/>
</dbReference>
<dbReference type="InterPro" id="IPR001789">
    <property type="entry name" value="Sig_transdc_resp-reg_receiver"/>
</dbReference>
<feature type="domain" description="Response regulatory" evidence="3">
    <location>
        <begin position="3"/>
        <end position="118"/>
    </location>
</feature>
<dbReference type="Gene3D" id="3.30.450.20">
    <property type="entry name" value="PAS domain"/>
    <property type="match status" value="5"/>
</dbReference>
<dbReference type="InterPro" id="IPR000014">
    <property type="entry name" value="PAS"/>
</dbReference>
<dbReference type="Pfam" id="PF13426">
    <property type="entry name" value="PAS_9"/>
    <property type="match status" value="2"/>
</dbReference>
<organism evidence="5 6">
    <name type="scientific">Methanobacterium alkalithermotolerans</name>
    <dbReference type="NCBI Taxonomy" id="2731220"/>
    <lineage>
        <taxon>Archaea</taxon>
        <taxon>Methanobacteriati</taxon>
        <taxon>Methanobacteriota</taxon>
        <taxon>Methanomada group</taxon>
        <taxon>Methanobacteria</taxon>
        <taxon>Methanobacteriales</taxon>
        <taxon>Methanobacteriaceae</taxon>
        <taxon>Methanobacterium</taxon>
    </lineage>
</organism>
<evidence type="ECO:0000313" key="6">
    <source>
        <dbReference type="Proteomes" id="UP000681041"/>
    </source>
</evidence>
<feature type="domain" description="PAS" evidence="4">
    <location>
        <begin position="628"/>
        <end position="699"/>
    </location>
</feature>
<accession>A0A8T8K3M7</accession>
<evidence type="ECO:0000259" key="4">
    <source>
        <dbReference type="PROSITE" id="PS50112"/>
    </source>
</evidence>
<dbReference type="InterPro" id="IPR013767">
    <property type="entry name" value="PAS_fold"/>
</dbReference>
<evidence type="ECO:0000313" key="5">
    <source>
        <dbReference type="EMBL" id="QUH22587.1"/>
    </source>
</evidence>
<dbReference type="KEGG" id="meme:HYG87_01790"/>
<dbReference type="GO" id="GO:0000160">
    <property type="term" value="P:phosphorelay signal transduction system"/>
    <property type="evidence" value="ECO:0007669"/>
    <property type="project" value="InterPro"/>
</dbReference>
<sequence length="745" mass="87220">MKRILIVEDEAISALDLKRKMEVWGFEVVGMVSYGEDAIEKALESKVDLILMDIMLKGEIDGITAHKEISKHQDIPVIYLTAYGDMETTRRAQETVPENYLLKPVDDRELKFAVEMALYKNELKLKINESNQRYQELLDKMKRAVIKVQVKNQGEIFIIKDINPAGEKMVKLKREDILDRDISSFFRGIDGDKLLQLFKKAYFTGDFLQSPVMRYSDENLDLWVEAFIYLLPSGEIMAIFEDRTQELKTKKELEKIQSNLSTLMENTKDCIWSTDLDSKVLYLNKAFKEYFHRVYNYQLQEGDNITESVPSSVKDNWKLLLERVKKGEQFSITHQHQEGQKPNYYSIFINPIFQDDQITGASFVARNITSWKEKEYKIRNQANLLHNIHEGIIVLDRGLQIKSWNQAAQKIYGWTQSEVKGRSEKDVLNTRFQDDTWEKVKEILKDKGIYEGEALQKDYHNQLLTVHLHINTYQDENNQPGYIMLIRDISRQKKAEKKTKEQKVFYEQILNSINDGIIVTDSEDRIQFINQGMYHLADSKGADYSLVHILEDFKKETIQEFAPYYLKARETLQNVEYDAIKVVTPGGRKSYQSGWMIPRLIDGEYQGMICTIDDVTRQRKAEMELQISKKYYESLFENNSSPTLIFDNNGLIIKMNKEAETITGYNRKEMVDKVFWMELVSEKDLPRMREYNKKRQKGDPTVPSKYRFRFYNKKKEIVVALANVVVLPGNKETMVSIIDITDYQN</sequence>
<dbReference type="GO" id="GO:0006355">
    <property type="term" value="P:regulation of DNA-templated transcription"/>
    <property type="evidence" value="ECO:0007669"/>
    <property type="project" value="InterPro"/>
</dbReference>
<dbReference type="SUPFAM" id="SSF52172">
    <property type="entry name" value="CheY-like"/>
    <property type="match status" value="1"/>
</dbReference>
<evidence type="ECO:0000259" key="3">
    <source>
        <dbReference type="PROSITE" id="PS50110"/>
    </source>
</evidence>
<dbReference type="SMART" id="SM00448">
    <property type="entry name" value="REC"/>
    <property type="match status" value="1"/>
</dbReference>
<dbReference type="Pfam" id="PF00072">
    <property type="entry name" value="Response_reg"/>
    <property type="match status" value="1"/>
</dbReference>
<gene>
    <name evidence="5" type="ORF">HYG87_01790</name>
</gene>
<dbReference type="CDD" id="cd17534">
    <property type="entry name" value="REC_DC-like"/>
    <property type="match status" value="1"/>
</dbReference>
<name>A0A8T8K3M7_9EURY</name>
<feature type="domain" description="PAS" evidence="4">
    <location>
        <begin position="377"/>
        <end position="447"/>
    </location>
</feature>
<dbReference type="PANTHER" id="PTHR44757">
    <property type="entry name" value="DIGUANYLATE CYCLASE DGCP"/>
    <property type="match status" value="1"/>
</dbReference>
<reference evidence="5" key="1">
    <citation type="submission" date="2020-07" db="EMBL/GenBank/DDBJ databases">
        <title>Methanobacterium. sp. MethCan genome.</title>
        <authorList>
            <person name="Postec A."/>
            <person name="Quemeneur M."/>
        </authorList>
    </citation>
    <scope>NUCLEOTIDE SEQUENCE</scope>
    <source>
        <strain evidence="5">MethCAN</strain>
    </source>
</reference>
<proteinExistence type="predicted"/>
<dbReference type="CDD" id="cd00130">
    <property type="entry name" value="PAS"/>
    <property type="match status" value="3"/>
</dbReference>
<dbReference type="GeneID" id="64819456"/>
<evidence type="ECO:0000256" key="2">
    <source>
        <dbReference type="SAM" id="Coils"/>
    </source>
</evidence>
<dbReference type="EMBL" id="CP058560">
    <property type="protein sequence ID" value="QUH22587.1"/>
    <property type="molecule type" value="Genomic_DNA"/>
</dbReference>
<feature type="coiled-coil region" evidence="2">
    <location>
        <begin position="120"/>
        <end position="147"/>
    </location>
</feature>
<keyword evidence="6" id="KW-1185">Reference proteome</keyword>
<keyword evidence="2" id="KW-0175">Coiled coil</keyword>
<dbReference type="SMART" id="SM00091">
    <property type="entry name" value="PAS"/>
    <property type="match status" value="5"/>
</dbReference>
<dbReference type="InterPro" id="IPR011006">
    <property type="entry name" value="CheY-like_superfamily"/>
</dbReference>
<protein>
    <submittedName>
        <fullName evidence="5">PAS domain S-box protein</fullName>
    </submittedName>
</protein>
<dbReference type="AlphaFoldDB" id="A0A8T8K3M7"/>
<dbReference type="PROSITE" id="PS50110">
    <property type="entry name" value="RESPONSE_REGULATORY"/>
    <property type="match status" value="1"/>
</dbReference>
<dbReference type="PANTHER" id="PTHR44757:SF2">
    <property type="entry name" value="BIOFILM ARCHITECTURE MAINTENANCE PROTEIN MBAA"/>
    <property type="match status" value="1"/>
</dbReference>
<dbReference type="PROSITE" id="PS50112">
    <property type="entry name" value="PAS"/>
    <property type="match status" value="2"/>
</dbReference>